<comment type="caution">
    <text evidence="1">The sequence shown here is derived from an EMBL/GenBank/DDBJ whole genome shotgun (WGS) entry which is preliminary data.</text>
</comment>
<dbReference type="AlphaFoldDB" id="A0A641RQ39"/>
<proteinExistence type="predicted"/>
<protein>
    <submittedName>
        <fullName evidence="1">Cof-type HAD-IIB family hydrolase</fullName>
    </submittedName>
</protein>
<dbReference type="InterPro" id="IPR029069">
    <property type="entry name" value="HotDog_dom_sf"/>
</dbReference>
<dbReference type="SUPFAM" id="SSF54637">
    <property type="entry name" value="Thioesterase/thiol ester dehydrase-isomerase"/>
    <property type="match status" value="1"/>
</dbReference>
<keyword evidence="1" id="KW-0378">Hydrolase</keyword>
<accession>A0A641RQ39</accession>
<evidence type="ECO:0000313" key="1">
    <source>
        <dbReference type="EMBL" id="KAA4019414.1"/>
    </source>
</evidence>
<dbReference type="GO" id="GO:0016787">
    <property type="term" value="F:hydrolase activity"/>
    <property type="evidence" value="ECO:0007669"/>
    <property type="project" value="UniProtKB-KW"/>
</dbReference>
<sequence>VRAVGTVVHKGRSSHVWNVDVFTSTNKLVSSIRVVNSVMKKR</sequence>
<dbReference type="Gene3D" id="3.10.129.10">
    <property type="entry name" value="Hotdog Thioesterase"/>
    <property type="match status" value="1"/>
</dbReference>
<name>A0A641RQ39_BACOV</name>
<organism evidence="1">
    <name type="scientific">Bacteroides ovatus</name>
    <dbReference type="NCBI Taxonomy" id="28116"/>
    <lineage>
        <taxon>Bacteria</taxon>
        <taxon>Pseudomonadati</taxon>
        <taxon>Bacteroidota</taxon>
        <taxon>Bacteroidia</taxon>
        <taxon>Bacteroidales</taxon>
        <taxon>Bacteroidaceae</taxon>
        <taxon>Bacteroides</taxon>
    </lineage>
</organism>
<gene>
    <name evidence="1" type="ORF">F3D60_29910</name>
</gene>
<dbReference type="EMBL" id="VWKO01000450">
    <property type="protein sequence ID" value="KAA4019414.1"/>
    <property type="molecule type" value="Genomic_DNA"/>
</dbReference>
<feature type="non-terminal residue" evidence="1">
    <location>
        <position position="1"/>
    </location>
</feature>
<reference evidence="1" key="1">
    <citation type="journal article" date="2019" name="Nat. Med.">
        <title>A library of human gut bacterial isolates paired with longitudinal multiomics data enables mechanistic microbiome research.</title>
        <authorList>
            <person name="Poyet M."/>
            <person name="Groussin M."/>
            <person name="Gibbons S.M."/>
            <person name="Avila-Pacheco J."/>
            <person name="Jiang X."/>
            <person name="Kearney S.M."/>
            <person name="Perrotta A.R."/>
            <person name="Berdy B."/>
            <person name="Zhao S."/>
            <person name="Lieberman T.D."/>
            <person name="Swanson P.K."/>
            <person name="Smith M."/>
            <person name="Roesemann S."/>
            <person name="Alexander J.E."/>
            <person name="Rich S.A."/>
            <person name="Livny J."/>
            <person name="Vlamakis H."/>
            <person name="Clish C."/>
            <person name="Bullock K."/>
            <person name="Deik A."/>
            <person name="Scott J."/>
            <person name="Pierce K.A."/>
            <person name="Xavier R.J."/>
            <person name="Alm E.J."/>
        </authorList>
    </citation>
    <scope>NUCLEOTIDE SEQUENCE</scope>
    <source>
        <strain evidence="1">BIOML-A147</strain>
    </source>
</reference>